<feature type="non-terminal residue" evidence="2">
    <location>
        <position position="1"/>
    </location>
</feature>
<evidence type="ECO:0000313" key="3">
    <source>
        <dbReference type="Proteomes" id="UP001432027"/>
    </source>
</evidence>
<organism evidence="2 3">
    <name type="scientific">Pristionchus entomophagus</name>
    <dbReference type="NCBI Taxonomy" id="358040"/>
    <lineage>
        <taxon>Eukaryota</taxon>
        <taxon>Metazoa</taxon>
        <taxon>Ecdysozoa</taxon>
        <taxon>Nematoda</taxon>
        <taxon>Chromadorea</taxon>
        <taxon>Rhabditida</taxon>
        <taxon>Rhabditina</taxon>
        <taxon>Diplogasteromorpha</taxon>
        <taxon>Diplogasteroidea</taxon>
        <taxon>Neodiplogasteridae</taxon>
        <taxon>Pristionchus</taxon>
    </lineage>
</organism>
<dbReference type="AlphaFoldDB" id="A0AAV5TWC7"/>
<gene>
    <name evidence="2" type="ORF">PENTCL1PPCAC_21030</name>
</gene>
<dbReference type="EMBL" id="BTSX01000005">
    <property type="protein sequence ID" value="GMS98855.1"/>
    <property type="molecule type" value="Genomic_DNA"/>
</dbReference>
<keyword evidence="3" id="KW-1185">Reference proteome</keyword>
<accession>A0AAV5TWC7</accession>
<reference evidence="2" key="1">
    <citation type="submission" date="2023-10" db="EMBL/GenBank/DDBJ databases">
        <title>Genome assembly of Pristionchus species.</title>
        <authorList>
            <person name="Yoshida K."/>
            <person name="Sommer R.J."/>
        </authorList>
    </citation>
    <scope>NUCLEOTIDE SEQUENCE</scope>
    <source>
        <strain evidence="2">RS0144</strain>
    </source>
</reference>
<proteinExistence type="predicted"/>
<comment type="caution">
    <text evidence="2">The sequence shown here is derived from an EMBL/GenBank/DDBJ whole genome shotgun (WGS) entry which is preliminary data.</text>
</comment>
<feature type="signal peptide" evidence="1">
    <location>
        <begin position="1"/>
        <end position="23"/>
    </location>
</feature>
<evidence type="ECO:0000256" key="1">
    <source>
        <dbReference type="SAM" id="SignalP"/>
    </source>
</evidence>
<keyword evidence="1" id="KW-0732">Signal</keyword>
<protein>
    <submittedName>
        <fullName evidence="2">Uncharacterized protein</fullName>
    </submittedName>
</protein>
<name>A0AAV5TWC7_9BILA</name>
<evidence type="ECO:0000313" key="2">
    <source>
        <dbReference type="EMBL" id="GMS98855.1"/>
    </source>
</evidence>
<sequence length="65" mass="7164">SEIFFEMLAAVIMFVISLPFSEAAVTCTSCELNNATDCTGTPCQGNYCKYERTKPIDGVSFVRRS</sequence>
<feature type="chain" id="PRO_5043921552" evidence="1">
    <location>
        <begin position="24"/>
        <end position="65"/>
    </location>
</feature>
<dbReference type="Proteomes" id="UP001432027">
    <property type="component" value="Unassembled WGS sequence"/>
</dbReference>